<accession>A0ABR3D895</accession>
<gene>
    <name evidence="2" type="ORF">QR685DRAFT_546711</name>
</gene>
<dbReference type="EMBL" id="JAVLET010000008">
    <property type="protein sequence ID" value="KAL0468063.1"/>
    <property type="molecule type" value="Genomic_DNA"/>
</dbReference>
<keyword evidence="3" id="KW-1185">Reference proteome</keyword>
<name>A0ABR3D895_NEUIN</name>
<dbReference type="Proteomes" id="UP001451303">
    <property type="component" value="Unassembled WGS sequence"/>
</dbReference>
<evidence type="ECO:0000256" key="1">
    <source>
        <dbReference type="SAM" id="MobiDB-lite"/>
    </source>
</evidence>
<organism evidence="2 3">
    <name type="scientific">Neurospora intermedia</name>
    <dbReference type="NCBI Taxonomy" id="5142"/>
    <lineage>
        <taxon>Eukaryota</taxon>
        <taxon>Fungi</taxon>
        <taxon>Dikarya</taxon>
        <taxon>Ascomycota</taxon>
        <taxon>Pezizomycotina</taxon>
        <taxon>Sordariomycetes</taxon>
        <taxon>Sordariomycetidae</taxon>
        <taxon>Sordariales</taxon>
        <taxon>Sordariaceae</taxon>
        <taxon>Neurospora</taxon>
    </lineage>
</organism>
<reference evidence="2 3" key="1">
    <citation type="submission" date="2023-09" db="EMBL/GenBank/DDBJ databases">
        <title>Multi-omics analysis of a traditional fermented food reveals byproduct-associated fungal strains for waste-to-food upcycling.</title>
        <authorList>
            <consortium name="Lawrence Berkeley National Laboratory"/>
            <person name="Rekdal V.M."/>
            <person name="Villalobos-Escobedo J.M."/>
            <person name="Rodriguez-Valeron N."/>
            <person name="Garcia M.O."/>
            <person name="Vasquez D.P."/>
            <person name="Damayanti I."/>
            <person name="Sorensen P.M."/>
            <person name="Baidoo E.E."/>
            <person name="De Carvalho A.C."/>
            <person name="Riley R."/>
            <person name="Lipzen A."/>
            <person name="He G."/>
            <person name="Yan M."/>
            <person name="Haridas S."/>
            <person name="Daum C."/>
            <person name="Yoshinaga Y."/>
            <person name="Ng V."/>
            <person name="Grigoriev I.V."/>
            <person name="Munk R."/>
            <person name="Nuraida L."/>
            <person name="Wijaya C.H."/>
            <person name="Morales P.-C."/>
            <person name="Keasling J.D."/>
        </authorList>
    </citation>
    <scope>NUCLEOTIDE SEQUENCE [LARGE SCALE GENOMIC DNA]</scope>
    <source>
        <strain evidence="2 3">FGSC 2613</strain>
    </source>
</reference>
<protein>
    <submittedName>
        <fullName evidence="2">Uncharacterized protein</fullName>
    </submittedName>
</protein>
<feature type="region of interest" description="Disordered" evidence="1">
    <location>
        <begin position="189"/>
        <end position="214"/>
    </location>
</feature>
<comment type="caution">
    <text evidence="2">The sequence shown here is derived from an EMBL/GenBank/DDBJ whole genome shotgun (WGS) entry which is preliminary data.</text>
</comment>
<evidence type="ECO:0000313" key="3">
    <source>
        <dbReference type="Proteomes" id="UP001451303"/>
    </source>
</evidence>
<sequence length="214" mass="23440">MYISVGKGGVTVKVTSEGAPSVWYRKKTDETFQAAALIRYKLHVFRPTLGCPLKSTQTTVARDWAGSHEGSCSVVCPGVGGERLWRFLFFSSGRTPGMLPYQFRPRSCIDAVSRCTLQRTRMNVGRKKMVKFSAVCITRKCSDGPPYSAPPPPPKPGTRYRGPCLLHQGLGPGASSRWLHICSTDCHDDDAGGDEEQQPNTPIPDPDLTPRSQA</sequence>
<evidence type="ECO:0000313" key="2">
    <source>
        <dbReference type="EMBL" id="KAL0468063.1"/>
    </source>
</evidence>
<proteinExistence type="predicted"/>